<keyword evidence="2" id="KW-1185">Reference proteome</keyword>
<evidence type="ECO:0000313" key="1">
    <source>
        <dbReference type="EMBL" id="MBC3475775.1"/>
    </source>
</evidence>
<name>A0ABR6V693_9PSED</name>
<organism evidence="1 2">
    <name type="scientific">Pseudomonas taiwanensis</name>
    <dbReference type="NCBI Taxonomy" id="470150"/>
    <lineage>
        <taxon>Bacteria</taxon>
        <taxon>Pseudomonadati</taxon>
        <taxon>Pseudomonadota</taxon>
        <taxon>Gammaproteobacteria</taxon>
        <taxon>Pseudomonadales</taxon>
        <taxon>Pseudomonadaceae</taxon>
        <taxon>Pseudomonas</taxon>
    </lineage>
</organism>
<dbReference type="Proteomes" id="UP000628086">
    <property type="component" value="Unassembled WGS sequence"/>
</dbReference>
<evidence type="ECO:0000313" key="2">
    <source>
        <dbReference type="Proteomes" id="UP000628086"/>
    </source>
</evidence>
<reference evidence="1 2" key="1">
    <citation type="journal article" date="2020" name="Microorganisms">
        <title>Reliable Identification of Environmental Pseudomonas Isolates Using the rpoD Gene.</title>
        <authorList>
            <consortium name="The Broad Institute Genome Sequencing Platform"/>
            <person name="Girard L."/>
            <person name="Lood C."/>
            <person name="Rokni-Zadeh H."/>
            <person name="van Noort V."/>
            <person name="Lavigne R."/>
            <person name="De Mot R."/>
        </authorList>
    </citation>
    <scope>NUCLEOTIDE SEQUENCE [LARGE SCALE GENOMIC DNA]</scope>
    <source>
        <strain evidence="1 2">RW7P2</strain>
    </source>
</reference>
<gene>
    <name evidence="1" type="ORF">HU747_09190</name>
</gene>
<evidence type="ECO:0008006" key="3">
    <source>
        <dbReference type="Google" id="ProtNLM"/>
    </source>
</evidence>
<sequence>MFTYPFSMLPNGVSVTQPPSRKSILSTQRLALFRSMKNGMIMSCNPRHTSFCIRLEFDRRINAYTNRPFAFHFTDQQYTVYPTYIACLTDGTCLHYQLTTREQRYDPEVRSLLRRCRICFADVGLVLKQVDVDFDCPTLRRVYHEATLGSASQIPAIQQLLKEQPHGRATLHYLLHQGMQKNDVAYGLFHGFLAADLVRPLTADTEIATARTMPPHLPIGSPVSDAPFLSSAA</sequence>
<comment type="caution">
    <text evidence="1">The sequence shown here is derived from an EMBL/GenBank/DDBJ whole genome shotgun (WGS) entry which is preliminary data.</text>
</comment>
<accession>A0ABR6V693</accession>
<proteinExistence type="predicted"/>
<dbReference type="EMBL" id="JABWRS010000005">
    <property type="protein sequence ID" value="MBC3475775.1"/>
    <property type="molecule type" value="Genomic_DNA"/>
</dbReference>
<protein>
    <recommendedName>
        <fullName evidence="3">TnsA endonuclease N-terminal domain-containing protein</fullName>
    </recommendedName>
</protein>
<dbReference type="RefSeq" id="WP_186598543.1">
    <property type="nucleotide sequence ID" value="NZ_JABWRS010000005.1"/>
</dbReference>